<keyword evidence="2" id="KW-0812">Transmembrane</keyword>
<proteinExistence type="predicted"/>
<dbReference type="SUPFAM" id="SSF52833">
    <property type="entry name" value="Thioredoxin-like"/>
    <property type="match status" value="1"/>
</dbReference>
<keyword evidence="2" id="KW-0472">Membrane</keyword>
<dbReference type="InterPro" id="IPR036249">
    <property type="entry name" value="Thioredoxin-like_sf"/>
</dbReference>
<feature type="region of interest" description="Disordered" evidence="1">
    <location>
        <begin position="1"/>
        <end position="20"/>
    </location>
</feature>
<name>A0ABV6PVB0_9BURK</name>
<evidence type="ECO:0000256" key="1">
    <source>
        <dbReference type="SAM" id="MobiDB-lite"/>
    </source>
</evidence>
<reference evidence="3 4" key="1">
    <citation type="submission" date="2024-09" db="EMBL/GenBank/DDBJ databases">
        <authorList>
            <person name="Sun Q."/>
            <person name="Mori K."/>
        </authorList>
    </citation>
    <scope>NUCLEOTIDE SEQUENCE [LARGE SCALE GENOMIC DNA]</scope>
    <source>
        <strain evidence="3 4">NCAIM B.02336</strain>
    </source>
</reference>
<feature type="transmembrane region" description="Helical" evidence="2">
    <location>
        <begin position="54"/>
        <end position="74"/>
    </location>
</feature>
<accession>A0ABV6PVB0</accession>
<organism evidence="3 4">
    <name type="scientific">Ottowia pentelensis</name>
    <dbReference type="NCBI Taxonomy" id="511108"/>
    <lineage>
        <taxon>Bacteria</taxon>
        <taxon>Pseudomonadati</taxon>
        <taxon>Pseudomonadota</taxon>
        <taxon>Betaproteobacteria</taxon>
        <taxon>Burkholderiales</taxon>
        <taxon>Comamonadaceae</taxon>
        <taxon>Ottowia</taxon>
    </lineage>
</organism>
<evidence type="ECO:0000313" key="4">
    <source>
        <dbReference type="Proteomes" id="UP001589834"/>
    </source>
</evidence>
<evidence type="ECO:0000313" key="3">
    <source>
        <dbReference type="EMBL" id="MFC0593761.1"/>
    </source>
</evidence>
<dbReference type="EMBL" id="JBHLTN010000029">
    <property type="protein sequence ID" value="MFC0593761.1"/>
    <property type="molecule type" value="Genomic_DNA"/>
</dbReference>
<evidence type="ECO:0008006" key="5">
    <source>
        <dbReference type="Google" id="ProtNLM"/>
    </source>
</evidence>
<dbReference type="Proteomes" id="UP001589834">
    <property type="component" value="Unassembled WGS sequence"/>
</dbReference>
<evidence type="ECO:0000256" key="2">
    <source>
        <dbReference type="SAM" id="Phobius"/>
    </source>
</evidence>
<keyword evidence="4" id="KW-1185">Reference proteome</keyword>
<dbReference type="RefSeq" id="WP_293221368.1">
    <property type="nucleotide sequence ID" value="NZ_JBHLTN010000029.1"/>
</dbReference>
<sequence length="248" mass="27455">MSDLYVSSGAAPAAPNPKHAAEQPLGLTVHTLPTPGAALASDARRTRAGRWQMLLLALVCAAPVVASYFSYYVIRPQGRTNYGQLIDPQRPMPALAATDPEGKTVDLERLKGQWLLISVAGGACDAECESNLYFERQLHESMGKNRDRMDWVWLVDDDQPVREALKPALREAVVLRVPRAALAQWLQPESGQRLEEHLYVVDPLGHWMMRFPARLDKEGASKARHDLERLMRASAGWDTAGREAPAAK</sequence>
<dbReference type="Gene3D" id="3.40.30.10">
    <property type="entry name" value="Glutaredoxin"/>
    <property type="match status" value="1"/>
</dbReference>
<keyword evidence="2" id="KW-1133">Transmembrane helix</keyword>
<comment type="caution">
    <text evidence="3">The sequence shown here is derived from an EMBL/GenBank/DDBJ whole genome shotgun (WGS) entry which is preliminary data.</text>
</comment>
<gene>
    <name evidence="3" type="ORF">ACFFGG_14505</name>
</gene>
<protein>
    <recommendedName>
        <fullName evidence="5">Transmembrane protein</fullName>
    </recommendedName>
</protein>